<protein>
    <submittedName>
        <fullName evidence="1">Uncharacterized protein</fullName>
    </submittedName>
</protein>
<name>A0A0N0XBL8_PSESX</name>
<evidence type="ECO:0000313" key="2">
    <source>
        <dbReference type="Proteomes" id="UP000037891"/>
    </source>
</evidence>
<proteinExistence type="predicted"/>
<reference evidence="1 2" key="1">
    <citation type="submission" date="2015-07" db="EMBL/GenBank/DDBJ databases">
        <authorList>
            <person name="Noorani M."/>
        </authorList>
    </citation>
    <scope>NUCLEOTIDE SEQUENCE [LARGE SCALE GENOMIC DNA]</scope>
    <source>
        <strain evidence="1 2">0788_9</strain>
    </source>
</reference>
<dbReference type="Proteomes" id="UP000037891">
    <property type="component" value="Unassembled WGS sequence"/>
</dbReference>
<dbReference type="PATRIC" id="fig|81035.3.peg.4760"/>
<accession>A0A0N0XBL8</accession>
<organism evidence="1 2">
    <name type="scientific">Pseudomonas syringae pv. cilantro</name>
    <dbReference type="NCBI Taxonomy" id="81035"/>
    <lineage>
        <taxon>Bacteria</taxon>
        <taxon>Pseudomonadati</taxon>
        <taxon>Pseudomonadota</taxon>
        <taxon>Gammaproteobacteria</taxon>
        <taxon>Pseudomonadales</taxon>
        <taxon>Pseudomonadaceae</taxon>
        <taxon>Pseudomonas</taxon>
        <taxon>Pseudomonas syringae</taxon>
    </lineage>
</organism>
<dbReference type="EMBL" id="LGLN01000064">
    <property type="protein sequence ID" value="KPC28601.1"/>
    <property type="molecule type" value="Genomic_DNA"/>
</dbReference>
<comment type="caution">
    <text evidence="1">The sequence shown here is derived from an EMBL/GenBank/DDBJ whole genome shotgun (WGS) entry which is preliminary data.</text>
</comment>
<sequence length="116" mass="12410">MNAPVNPAALAIQNDTATLQEKIRAFLVSELAEWSIDPDNVYINGVNDPAEGVVISSASLTAEASTRVFEKDAPSYSTRTAGLFTVAYSYADEHRLAEPDLAKVGEVIGQLVRDLG</sequence>
<dbReference type="AlphaFoldDB" id="A0A0N0XBL8"/>
<reference evidence="1 2" key="2">
    <citation type="submission" date="2015-10" db="EMBL/GenBank/DDBJ databases">
        <title>Comparative genomics and high-throughput reverse genetic screens identify a new phytobacterial MAMP and an Arabidopsis receptor required for immune elicitation.</title>
        <authorList>
            <person name="Mott G.A."/>
            <person name="Thakur S."/>
            <person name="Wang P.W."/>
            <person name="Desveaux D."/>
            <person name="Guttman D.S."/>
        </authorList>
    </citation>
    <scope>NUCLEOTIDE SEQUENCE [LARGE SCALE GENOMIC DNA]</scope>
    <source>
        <strain evidence="1 2">0788_9</strain>
    </source>
</reference>
<dbReference type="RefSeq" id="WP_054086511.1">
    <property type="nucleotide sequence ID" value="NZ_LGLN01000064.1"/>
</dbReference>
<gene>
    <name evidence="1" type="ORF">ABJ99_4456</name>
</gene>
<evidence type="ECO:0000313" key="1">
    <source>
        <dbReference type="EMBL" id="KPC28601.1"/>
    </source>
</evidence>